<comment type="subunit">
    <text evidence="4">Homodimer.</text>
</comment>
<evidence type="ECO:0000256" key="6">
    <source>
        <dbReference type="ARBA" id="ARBA00022723"/>
    </source>
</evidence>
<accession>A0A1I3RWL7</accession>
<dbReference type="RefSeq" id="WP_091524299.1">
    <property type="nucleotide sequence ID" value="NZ_FORF01000023.1"/>
</dbReference>
<evidence type="ECO:0000259" key="13">
    <source>
        <dbReference type="Pfam" id="PF09084"/>
    </source>
</evidence>
<evidence type="ECO:0000313" key="15">
    <source>
        <dbReference type="Proteomes" id="UP000242763"/>
    </source>
</evidence>
<evidence type="ECO:0000256" key="8">
    <source>
        <dbReference type="ARBA" id="ARBA00022977"/>
    </source>
</evidence>
<comment type="similarity">
    <text evidence="3">Belongs to the NMT1/THI5 family.</text>
</comment>
<dbReference type="Pfam" id="PF09084">
    <property type="entry name" value="NMT1"/>
    <property type="match status" value="1"/>
</dbReference>
<evidence type="ECO:0000256" key="2">
    <source>
        <dbReference type="ARBA" id="ARBA00004948"/>
    </source>
</evidence>
<dbReference type="OrthoDB" id="5348911at2"/>
<evidence type="ECO:0000256" key="4">
    <source>
        <dbReference type="ARBA" id="ARBA00011738"/>
    </source>
</evidence>
<comment type="pathway">
    <text evidence="2">Cofactor biosynthesis; thiamine diphosphate biosynthesis.</text>
</comment>
<name>A0A1I3RWL7_9HYPH</name>
<dbReference type="GO" id="GO:0046872">
    <property type="term" value="F:metal ion binding"/>
    <property type="evidence" value="ECO:0007669"/>
    <property type="project" value="UniProtKB-KW"/>
</dbReference>
<protein>
    <recommendedName>
        <fullName evidence="10">Thiamine pyrimidine synthase</fullName>
    </recommendedName>
</protein>
<proteinExistence type="inferred from homology"/>
<gene>
    <name evidence="14" type="ORF">SAMN03080618_03150</name>
</gene>
<evidence type="ECO:0000256" key="9">
    <source>
        <dbReference type="ARBA" id="ARBA00023004"/>
    </source>
</evidence>
<organism evidence="14 15">
    <name type="scientific">Aquamicrobium aerolatum DSM 21857</name>
    <dbReference type="NCBI Taxonomy" id="1121003"/>
    <lineage>
        <taxon>Bacteria</taxon>
        <taxon>Pseudomonadati</taxon>
        <taxon>Pseudomonadota</taxon>
        <taxon>Alphaproteobacteria</taxon>
        <taxon>Hyphomicrobiales</taxon>
        <taxon>Phyllobacteriaceae</taxon>
        <taxon>Aerobium</taxon>
    </lineage>
</organism>
<sequence>MNFRRYAAATAAMLAVATTTVRAEEVVSVTLDWTPNTNFVGMYVAESLGLYADAGLDVQIAPFAFGQSHGDVAAFGVLDFYTAKAKGLDHVGVFAVVQTETGRVAYAGDVTRPRDLSGRNYGGFGTTWEKAILDTIIATDGGEPTYNSVTLNSSVYEALRAGEIDFTLEVVTWQGVENELAGHEIKSFRYADYGVPDQHTIMLAASTQFLEERPQSAKAFLEATLKGYEYAVENPEKAAQILIDAAPELAEQKELVNASMQLMVRGHYIAREDGTVGLFKDAAMLELGDFLYDAGALVGSDGAPLSEKPDFSTWYSNQFLK</sequence>
<keyword evidence="6" id="KW-0479">Metal-binding</keyword>
<evidence type="ECO:0000256" key="1">
    <source>
        <dbReference type="ARBA" id="ARBA00003469"/>
    </source>
</evidence>
<dbReference type="GO" id="GO:0009228">
    <property type="term" value="P:thiamine biosynthetic process"/>
    <property type="evidence" value="ECO:0007669"/>
    <property type="project" value="UniProtKB-KW"/>
</dbReference>
<dbReference type="GO" id="GO:0016740">
    <property type="term" value="F:transferase activity"/>
    <property type="evidence" value="ECO:0007669"/>
    <property type="project" value="UniProtKB-KW"/>
</dbReference>
<evidence type="ECO:0000256" key="3">
    <source>
        <dbReference type="ARBA" id="ARBA00009406"/>
    </source>
</evidence>
<keyword evidence="9" id="KW-0408">Iron</keyword>
<evidence type="ECO:0000256" key="11">
    <source>
        <dbReference type="ARBA" id="ARBA00048179"/>
    </source>
</evidence>
<dbReference type="EMBL" id="FORF01000023">
    <property type="protein sequence ID" value="SFJ49727.1"/>
    <property type="molecule type" value="Genomic_DNA"/>
</dbReference>
<keyword evidence="5" id="KW-0808">Transferase</keyword>
<comment type="catalytic activity">
    <reaction evidence="11">
        <text>N(6)-(pyridoxal phosphate)-L-lysyl-[4-amino-5-hydroxymethyl-2-methylpyrimidine phosphate synthase] + L-histidyl-[4-amino-5-hydroxymethyl-2-methylpyrimidine phosphate synthase] + 2 Fe(3+) + 4 H2O = L-lysyl-[4-amino-5-hydroxymethyl-2-methylpyrimidine phosphate synthase] + (2S)-2-amino-5-hydroxy-4-oxopentanoyl-[4-amino-5-hydroxymethyl-2-methylpyrimidine phosphate synthase] + 4-amino-2-methyl-5-(phosphooxymethyl)pyrimidine + 3-oxopropanoate + 2 Fe(2+) + 2 H(+)</text>
        <dbReference type="Rhea" id="RHEA:65756"/>
        <dbReference type="Rhea" id="RHEA-COMP:16892"/>
        <dbReference type="Rhea" id="RHEA-COMP:16893"/>
        <dbReference type="Rhea" id="RHEA-COMP:16894"/>
        <dbReference type="Rhea" id="RHEA-COMP:16895"/>
        <dbReference type="ChEBI" id="CHEBI:15377"/>
        <dbReference type="ChEBI" id="CHEBI:15378"/>
        <dbReference type="ChEBI" id="CHEBI:29033"/>
        <dbReference type="ChEBI" id="CHEBI:29034"/>
        <dbReference type="ChEBI" id="CHEBI:29969"/>
        <dbReference type="ChEBI" id="CHEBI:29979"/>
        <dbReference type="ChEBI" id="CHEBI:33190"/>
        <dbReference type="ChEBI" id="CHEBI:58354"/>
        <dbReference type="ChEBI" id="CHEBI:143915"/>
        <dbReference type="ChEBI" id="CHEBI:157692"/>
    </reaction>
    <physiologicalReaction direction="left-to-right" evidence="11">
        <dbReference type="Rhea" id="RHEA:65757"/>
    </physiologicalReaction>
</comment>
<keyword evidence="7" id="KW-0663">Pyridoxal phosphate</keyword>
<keyword evidence="8" id="KW-0784">Thiamine biosynthesis</keyword>
<dbReference type="Proteomes" id="UP000242763">
    <property type="component" value="Unassembled WGS sequence"/>
</dbReference>
<dbReference type="SUPFAM" id="SSF53850">
    <property type="entry name" value="Periplasmic binding protein-like II"/>
    <property type="match status" value="1"/>
</dbReference>
<keyword evidence="15" id="KW-1185">Reference proteome</keyword>
<dbReference type="PANTHER" id="PTHR31528:SF1">
    <property type="entry name" value="4-AMINO-5-HYDROXYMETHYL-2-METHYLPYRIMIDINE PHOSPHATE SYNTHASE THI11-RELATED"/>
    <property type="match status" value="1"/>
</dbReference>
<keyword evidence="12" id="KW-0732">Signal</keyword>
<dbReference type="Gene3D" id="3.40.190.10">
    <property type="entry name" value="Periplasmic binding protein-like II"/>
    <property type="match status" value="2"/>
</dbReference>
<evidence type="ECO:0000256" key="7">
    <source>
        <dbReference type="ARBA" id="ARBA00022898"/>
    </source>
</evidence>
<evidence type="ECO:0000256" key="5">
    <source>
        <dbReference type="ARBA" id="ARBA00022679"/>
    </source>
</evidence>
<feature type="chain" id="PRO_5017270442" description="Thiamine pyrimidine synthase" evidence="12">
    <location>
        <begin position="24"/>
        <end position="321"/>
    </location>
</feature>
<dbReference type="STRING" id="1121003.SAMN03080618_03150"/>
<comment type="function">
    <text evidence="1">Responsible for the formation of the pyrimidine heterocycle in the thiamine biosynthesis pathway. Catalyzes the formation of hydroxymethylpyrimidine phosphate (HMP-P) from histidine and pyridoxal phosphate (PLP). The protein uses PLP and the active site histidine to form HMP-P, generating an inactive enzyme. The enzyme can only undergo a single turnover, which suggests it is a suicide enzyme.</text>
</comment>
<dbReference type="InterPro" id="IPR015168">
    <property type="entry name" value="SsuA/THI5"/>
</dbReference>
<evidence type="ECO:0000256" key="10">
    <source>
        <dbReference type="ARBA" id="ARBA00033171"/>
    </source>
</evidence>
<evidence type="ECO:0000313" key="14">
    <source>
        <dbReference type="EMBL" id="SFJ49727.1"/>
    </source>
</evidence>
<dbReference type="AlphaFoldDB" id="A0A1I3RWL7"/>
<feature type="signal peptide" evidence="12">
    <location>
        <begin position="1"/>
        <end position="23"/>
    </location>
</feature>
<reference evidence="15" key="1">
    <citation type="submission" date="2016-10" db="EMBL/GenBank/DDBJ databases">
        <authorList>
            <person name="Varghese N."/>
            <person name="Submissions S."/>
        </authorList>
    </citation>
    <scope>NUCLEOTIDE SEQUENCE [LARGE SCALE GENOMIC DNA]</scope>
    <source>
        <strain evidence="15">DSM 21857</strain>
    </source>
</reference>
<evidence type="ECO:0000256" key="12">
    <source>
        <dbReference type="SAM" id="SignalP"/>
    </source>
</evidence>
<dbReference type="InterPro" id="IPR027939">
    <property type="entry name" value="NMT1/THI5"/>
</dbReference>
<feature type="domain" description="SsuA/THI5-like" evidence="13">
    <location>
        <begin position="36"/>
        <end position="238"/>
    </location>
</feature>
<dbReference type="PANTHER" id="PTHR31528">
    <property type="entry name" value="4-AMINO-5-HYDROXYMETHYL-2-METHYLPYRIMIDINE PHOSPHATE SYNTHASE THI11-RELATED"/>
    <property type="match status" value="1"/>
</dbReference>